<dbReference type="AlphaFoldDB" id="A0A7W2TUN1"/>
<feature type="domain" description="Glycosyl transferase family 1" evidence="1">
    <location>
        <begin position="44"/>
        <end position="124"/>
    </location>
</feature>
<evidence type="ECO:0000259" key="1">
    <source>
        <dbReference type="Pfam" id="PF00534"/>
    </source>
</evidence>
<keyword evidence="2" id="KW-0808">Transferase</keyword>
<dbReference type="Pfam" id="PF00534">
    <property type="entry name" value="Glycos_transf_1"/>
    <property type="match status" value="1"/>
</dbReference>
<dbReference type="EMBL" id="JACFXU010000013">
    <property type="protein sequence ID" value="MBA6412287.1"/>
    <property type="molecule type" value="Genomic_DNA"/>
</dbReference>
<dbReference type="SUPFAM" id="SSF53756">
    <property type="entry name" value="UDP-Glycosyltransferase/glycogen phosphorylase"/>
    <property type="match status" value="1"/>
</dbReference>
<protein>
    <submittedName>
        <fullName evidence="2">Glycosyltransferase</fullName>
    </submittedName>
</protein>
<proteinExistence type="predicted"/>
<accession>A0A7W2TUN1</accession>
<dbReference type="GO" id="GO:0016757">
    <property type="term" value="F:glycosyltransferase activity"/>
    <property type="evidence" value="ECO:0007669"/>
    <property type="project" value="InterPro"/>
</dbReference>
<sequence length="125" mass="14245">MKGYFNESYTTFKNKTAFVIPNAANARCLSSKFDPVYYEEIISLYKIDTEKPIVFFAGGYKDIGGVHDLIYVFSKLRKQITGIQLVLIGDGFNQVSVDTLVDELNIKESVIQLGRQPYEKLYTLQ</sequence>
<keyword evidence="3" id="KW-1185">Reference proteome</keyword>
<evidence type="ECO:0000313" key="2">
    <source>
        <dbReference type="EMBL" id="MBA6412287.1"/>
    </source>
</evidence>
<dbReference type="Gene3D" id="3.40.50.2000">
    <property type="entry name" value="Glycogen Phosphorylase B"/>
    <property type="match status" value="2"/>
</dbReference>
<organism evidence="2 3">
    <name type="scientific">Sediminihaliea albiluteola</name>
    <dbReference type="NCBI Taxonomy" id="2758564"/>
    <lineage>
        <taxon>Bacteria</taxon>
        <taxon>Pseudomonadati</taxon>
        <taxon>Pseudomonadota</taxon>
        <taxon>Gammaproteobacteria</taxon>
        <taxon>Cellvibrionales</taxon>
        <taxon>Halieaceae</taxon>
        <taxon>Sediminihaliea</taxon>
    </lineage>
</organism>
<reference evidence="2 3" key="1">
    <citation type="submission" date="2020-07" db="EMBL/GenBank/DDBJ databases">
        <title>Halieaceae bacterium, F7430, whole genome shotgun sequencing project.</title>
        <authorList>
            <person name="Jiang S."/>
            <person name="Liu Z.W."/>
            <person name="Du Z.J."/>
        </authorList>
    </citation>
    <scope>NUCLEOTIDE SEQUENCE [LARGE SCALE GENOMIC DNA]</scope>
    <source>
        <strain evidence="2 3">F7430</strain>
    </source>
</reference>
<comment type="caution">
    <text evidence="2">The sequence shown here is derived from an EMBL/GenBank/DDBJ whole genome shotgun (WGS) entry which is preliminary data.</text>
</comment>
<name>A0A7W2TUN1_9GAMM</name>
<evidence type="ECO:0000313" key="3">
    <source>
        <dbReference type="Proteomes" id="UP000539350"/>
    </source>
</evidence>
<gene>
    <name evidence="2" type="ORF">H2508_04100</name>
</gene>
<dbReference type="InterPro" id="IPR001296">
    <property type="entry name" value="Glyco_trans_1"/>
</dbReference>
<dbReference type="RefSeq" id="WP_182169100.1">
    <property type="nucleotide sequence ID" value="NZ_JACFXU010000013.1"/>
</dbReference>
<dbReference type="Proteomes" id="UP000539350">
    <property type="component" value="Unassembled WGS sequence"/>
</dbReference>